<comment type="function">
    <text evidence="10 12">Specifically methylates the N3 position of the uracil ring of uridine 1498 (m3U1498) in 16S rRNA. Acts on the fully assembled 30S ribosomal subunit.</text>
</comment>
<evidence type="ECO:0000256" key="9">
    <source>
        <dbReference type="ARBA" id="ARBA00022691"/>
    </source>
</evidence>
<evidence type="ECO:0000259" key="14">
    <source>
        <dbReference type="Pfam" id="PF20260"/>
    </source>
</evidence>
<sequence>MAARVRLYIETPLYGGRELDLDESRSHYLSNVMKLAAGDAFLGFDGRSGEFEMQIAAVSKKHCRVIVGERLREFQPVPDIWLLFAPVKKDQTDFIIQKAVELGARRLQPVITRRTITDKVRRERFRAQGIEAAEQCRRLDVPEINEAQSLEKVLQNWDKSRRLFFMDETGHGLPVCRAFAAAAAPAAILVGPEGGFSTEELQRLRGLEFAQGVTLGPRILRAETAVAAALSCWQSLSGDWADYSEDR</sequence>
<evidence type="ECO:0000256" key="3">
    <source>
        <dbReference type="ARBA" id="ARBA00012328"/>
    </source>
</evidence>
<dbReference type="GO" id="GO:0070042">
    <property type="term" value="F:rRNA (uridine-N3-)-methyltransferase activity"/>
    <property type="evidence" value="ECO:0007669"/>
    <property type="project" value="TreeGrafter"/>
</dbReference>
<dbReference type="Proteomes" id="UP000824107">
    <property type="component" value="Unassembled WGS sequence"/>
</dbReference>
<evidence type="ECO:0000256" key="7">
    <source>
        <dbReference type="ARBA" id="ARBA00022603"/>
    </source>
</evidence>
<dbReference type="Gene3D" id="2.40.240.20">
    <property type="entry name" value="Hypothetical PUA domain-like, domain 1"/>
    <property type="match status" value="1"/>
</dbReference>
<dbReference type="PANTHER" id="PTHR30027:SF3">
    <property type="entry name" value="16S RRNA (URACIL(1498)-N(3))-METHYLTRANSFERASE"/>
    <property type="match status" value="1"/>
</dbReference>
<feature type="domain" description="Ribosomal RNA small subunit methyltransferase E methyltransferase" evidence="13">
    <location>
        <begin position="77"/>
        <end position="234"/>
    </location>
</feature>
<evidence type="ECO:0000256" key="6">
    <source>
        <dbReference type="ARBA" id="ARBA00022552"/>
    </source>
</evidence>
<keyword evidence="6 12" id="KW-0698">rRNA processing</keyword>
<dbReference type="InterPro" id="IPR006700">
    <property type="entry name" value="RsmE"/>
</dbReference>
<evidence type="ECO:0000259" key="13">
    <source>
        <dbReference type="Pfam" id="PF04452"/>
    </source>
</evidence>
<reference evidence="15" key="2">
    <citation type="journal article" date="2021" name="PeerJ">
        <title>Extensive microbial diversity within the chicken gut microbiome revealed by metagenomics and culture.</title>
        <authorList>
            <person name="Gilroy R."/>
            <person name="Ravi A."/>
            <person name="Getino M."/>
            <person name="Pursley I."/>
            <person name="Horton D.L."/>
            <person name="Alikhan N.F."/>
            <person name="Baker D."/>
            <person name="Gharbi K."/>
            <person name="Hall N."/>
            <person name="Watson M."/>
            <person name="Adriaenssens E.M."/>
            <person name="Foster-Nyarko E."/>
            <person name="Jarju S."/>
            <person name="Secka A."/>
            <person name="Antonio M."/>
            <person name="Oren A."/>
            <person name="Chaudhuri R.R."/>
            <person name="La Ragione R."/>
            <person name="Hildebrand F."/>
            <person name="Pallen M.J."/>
        </authorList>
    </citation>
    <scope>NUCLEOTIDE SEQUENCE</scope>
    <source>
        <strain evidence="15">ChiW3-316</strain>
    </source>
</reference>
<evidence type="ECO:0000256" key="11">
    <source>
        <dbReference type="ARBA" id="ARBA00047944"/>
    </source>
</evidence>
<dbReference type="Gene3D" id="3.40.1280.10">
    <property type="match status" value="1"/>
</dbReference>
<dbReference type="NCBIfam" id="NF008696">
    <property type="entry name" value="PRK11713.3-5"/>
    <property type="match status" value="1"/>
</dbReference>
<dbReference type="EC" id="2.1.1.193" evidence="3 12"/>
<dbReference type="GO" id="GO:0005737">
    <property type="term" value="C:cytoplasm"/>
    <property type="evidence" value="ECO:0007669"/>
    <property type="project" value="UniProtKB-SubCell"/>
</dbReference>
<evidence type="ECO:0000256" key="10">
    <source>
        <dbReference type="ARBA" id="ARBA00025699"/>
    </source>
</evidence>
<proteinExistence type="inferred from homology"/>
<evidence type="ECO:0000256" key="8">
    <source>
        <dbReference type="ARBA" id="ARBA00022679"/>
    </source>
</evidence>
<dbReference type="CDD" id="cd18084">
    <property type="entry name" value="RsmE-like"/>
    <property type="match status" value="1"/>
</dbReference>
<dbReference type="Pfam" id="PF04452">
    <property type="entry name" value="Methyltrans_RNA"/>
    <property type="match status" value="1"/>
</dbReference>
<evidence type="ECO:0000256" key="5">
    <source>
        <dbReference type="ARBA" id="ARBA00022490"/>
    </source>
</evidence>
<evidence type="ECO:0000313" key="15">
    <source>
        <dbReference type="EMBL" id="HIU53371.1"/>
    </source>
</evidence>
<dbReference type="AlphaFoldDB" id="A0A9D1M493"/>
<dbReference type="NCBIfam" id="TIGR00046">
    <property type="entry name" value="RsmE family RNA methyltransferase"/>
    <property type="match status" value="1"/>
</dbReference>
<comment type="subcellular location">
    <subcellularLocation>
        <location evidence="1 12">Cytoplasm</location>
    </subcellularLocation>
</comment>
<protein>
    <recommendedName>
        <fullName evidence="4 12">Ribosomal RNA small subunit methyltransferase E</fullName>
        <ecNumber evidence="3 12">2.1.1.193</ecNumber>
    </recommendedName>
</protein>
<dbReference type="GO" id="GO:0070475">
    <property type="term" value="P:rRNA base methylation"/>
    <property type="evidence" value="ECO:0007669"/>
    <property type="project" value="TreeGrafter"/>
</dbReference>
<comment type="catalytic activity">
    <reaction evidence="11 12">
        <text>uridine(1498) in 16S rRNA + S-adenosyl-L-methionine = N(3)-methyluridine(1498) in 16S rRNA + S-adenosyl-L-homocysteine + H(+)</text>
        <dbReference type="Rhea" id="RHEA:42920"/>
        <dbReference type="Rhea" id="RHEA-COMP:10283"/>
        <dbReference type="Rhea" id="RHEA-COMP:10284"/>
        <dbReference type="ChEBI" id="CHEBI:15378"/>
        <dbReference type="ChEBI" id="CHEBI:57856"/>
        <dbReference type="ChEBI" id="CHEBI:59789"/>
        <dbReference type="ChEBI" id="CHEBI:65315"/>
        <dbReference type="ChEBI" id="CHEBI:74502"/>
        <dbReference type="EC" id="2.1.1.193"/>
    </reaction>
</comment>
<evidence type="ECO:0000313" key="16">
    <source>
        <dbReference type="Proteomes" id="UP000824107"/>
    </source>
</evidence>
<evidence type="ECO:0000256" key="2">
    <source>
        <dbReference type="ARBA" id="ARBA00005528"/>
    </source>
</evidence>
<evidence type="ECO:0000256" key="12">
    <source>
        <dbReference type="PIRNR" id="PIRNR015601"/>
    </source>
</evidence>
<dbReference type="PANTHER" id="PTHR30027">
    <property type="entry name" value="RIBOSOMAL RNA SMALL SUBUNIT METHYLTRANSFERASE E"/>
    <property type="match status" value="1"/>
</dbReference>
<name>A0A9D1M493_9PROT</name>
<feature type="domain" description="Ribosomal RNA small subunit methyltransferase E PUA-like" evidence="14">
    <location>
        <begin position="21"/>
        <end position="67"/>
    </location>
</feature>
<dbReference type="Pfam" id="PF20260">
    <property type="entry name" value="PUA_4"/>
    <property type="match status" value="1"/>
</dbReference>
<dbReference type="InterPro" id="IPR046887">
    <property type="entry name" value="RsmE_PUA-like"/>
</dbReference>
<dbReference type="PIRSF" id="PIRSF015601">
    <property type="entry name" value="MTase_slr0722"/>
    <property type="match status" value="1"/>
</dbReference>
<keyword evidence="7 12" id="KW-0489">Methyltransferase</keyword>
<dbReference type="InterPro" id="IPR046886">
    <property type="entry name" value="RsmE_MTase_dom"/>
</dbReference>
<gene>
    <name evidence="15" type="ORF">IAD20_04760</name>
</gene>
<dbReference type="InterPro" id="IPR015947">
    <property type="entry name" value="PUA-like_sf"/>
</dbReference>
<dbReference type="SUPFAM" id="SSF88697">
    <property type="entry name" value="PUA domain-like"/>
    <property type="match status" value="1"/>
</dbReference>
<organism evidence="15 16">
    <name type="scientific">Candidatus Scatocola faecipullorum</name>
    <dbReference type="NCBI Taxonomy" id="2840917"/>
    <lineage>
        <taxon>Bacteria</taxon>
        <taxon>Pseudomonadati</taxon>
        <taxon>Pseudomonadota</taxon>
        <taxon>Alphaproteobacteria</taxon>
        <taxon>Rhodospirillales</taxon>
        <taxon>Rhodospirillaceae</taxon>
        <taxon>Rhodospirillaceae incertae sedis</taxon>
        <taxon>Candidatus Scatocola</taxon>
    </lineage>
</organism>
<keyword evidence="8 12" id="KW-0808">Transferase</keyword>
<evidence type="ECO:0000256" key="1">
    <source>
        <dbReference type="ARBA" id="ARBA00004496"/>
    </source>
</evidence>
<keyword evidence="5 12" id="KW-0963">Cytoplasm</keyword>
<dbReference type="SUPFAM" id="SSF75217">
    <property type="entry name" value="alpha/beta knot"/>
    <property type="match status" value="1"/>
</dbReference>
<evidence type="ECO:0000256" key="4">
    <source>
        <dbReference type="ARBA" id="ARBA00013673"/>
    </source>
</evidence>
<accession>A0A9D1M493</accession>
<comment type="caution">
    <text evidence="15">The sequence shown here is derived from an EMBL/GenBank/DDBJ whole genome shotgun (WGS) entry which is preliminary data.</text>
</comment>
<reference evidence="15" key="1">
    <citation type="submission" date="2020-10" db="EMBL/GenBank/DDBJ databases">
        <authorList>
            <person name="Gilroy R."/>
        </authorList>
    </citation>
    <scope>NUCLEOTIDE SEQUENCE</scope>
    <source>
        <strain evidence="15">ChiW3-316</strain>
    </source>
</reference>
<dbReference type="InterPro" id="IPR029026">
    <property type="entry name" value="tRNA_m1G_MTases_N"/>
</dbReference>
<keyword evidence="9 12" id="KW-0949">S-adenosyl-L-methionine</keyword>
<comment type="similarity">
    <text evidence="2 12">Belongs to the RNA methyltransferase RsmE family.</text>
</comment>
<dbReference type="InterPro" id="IPR029028">
    <property type="entry name" value="Alpha/beta_knot_MTases"/>
</dbReference>
<dbReference type="EMBL" id="DVNC01000029">
    <property type="protein sequence ID" value="HIU53371.1"/>
    <property type="molecule type" value="Genomic_DNA"/>
</dbReference>